<feature type="compositionally biased region" description="Acidic residues" evidence="1">
    <location>
        <begin position="47"/>
        <end position="56"/>
    </location>
</feature>
<evidence type="ECO:0000313" key="2">
    <source>
        <dbReference type="EMBL" id="CAB4017864.1"/>
    </source>
</evidence>
<feature type="non-terminal residue" evidence="2">
    <location>
        <position position="1"/>
    </location>
</feature>
<feature type="compositionally biased region" description="Basic and acidic residues" evidence="1">
    <location>
        <begin position="26"/>
        <end position="46"/>
    </location>
</feature>
<accession>A0A7D9EXZ8</accession>
<dbReference type="EMBL" id="CACRXK020009742">
    <property type="protein sequence ID" value="CAB4017864.1"/>
    <property type="molecule type" value="Genomic_DNA"/>
</dbReference>
<organism evidence="2 3">
    <name type="scientific">Paramuricea clavata</name>
    <name type="common">Red gorgonian</name>
    <name type="synonym">Violescent sea-whip</name>
    <dbReference type="NCBI Taxonomy" id="317549"/>
    <lineage>
        <taxon>Eukaryota</taxon>
        <taxon>Metazoa</taxon>
        <taxon>Cnidaria</taxon>
        <taxon>Anthozoa</taxon>
        <taxon>Octocorallia</taxon>
        <taxon>Malacalcyonacea</taxon>
        <taxon>Plexauridae</taxon>
        <taxon>Paramuricea</taxon>
    </lineage>
</organism>
<evidence type="ECO:0000256" key="1">
    <source>
        <dbReference type="SAM" id="MobiDB-lite"/>
    </source>
</evidence>
<dbReference type="AlphaFoldDB" id="A0A7D9EXZ8"/>
<keyword evidence="3" id="KW-1185">Reference proteome</keyword>
<name>A0A7D9EXZ8_PARCT</name>
<feature type="region of interest" description="Disordered" evidence="1">
    <location>
        <begin position="26"/>
        <end position="79"/>
    </location>
</feature>
<proteinExistence type="predicted"/>
<evidence type="ECO:0000313" key="3">
    <source>
        <dbReference type="Proteomes" id="UP001152795"/>
    </source>
</evidence>
<comment type="caution">
    <text evidence="2">The sequence shown here is derived from an EMBL/GenBank/DDBJ whole genome shotgun (WGS) entry which is preliminary data.</text>
</comment>
<sequence>MEEELRSKELPYILVEDSPKKRKIEKVDLTLEDSPDKSDKVAKYETSEEETEEETSENYAHGFKYETSEETSEEETTVGKQAQVFNCTHWERLEVEEVSSLPWAIDDEHVFKLACNTSSGQSMKSTVDGRPWARYNKSYRKGFNNNHDKEVESEDAETVALFLELLDEALKDYTGNLNASFEPIGWMLDEGGGLQAGVVRKCGPQVKSKIATCR</sequence>
<dbReference type="Proteomes" id="UP001152795">
    <property type="component" value="Unassembled WGS sequence"/>
</dbReference>
<reference evidence="2" key="1">
    <citation type="submission" date="2020-04" db="EMBL/GenBank/DDBJ databases">
        <authorList>
            <person name="Alioto T."/>
            <person name="Alioto T."/>
            <person name="Gomez Garrido J."/>
        </authorList>
    </citation>
    <scope>NUCLEOTIDE SEQUENCE</scope>
    <source>
        <strain evidence="2">A484AB</strain>
    </source>
</reference>
<gene>
    <name evidence="2" type="ORF">PACLA_8A029640</name>
</gene>
<protein>
    <submittedName>
        <fullName evidence="2">Uncharacterized protein</fullName>
    </submittedName>
</protein>